<evidence type="ECO:0000313" key="6">
    <source>
        <dbReference type="EMBL" id="MBK1828982.1"/>
    </source>
</evidence>
<evidence type="ECO:0000313" key="7">
    <source>
        <dbReference type="Proteomes" id="UP000658278"/>
    </source>
</evidence>
<reference evidence="6" key="1">
    <citation type="submission" date="2021-01" db="EMBL/GenBank/DDBJ databases">
        <title>Modified the classification status of verrucomicrobia.</title>
        <authorList>
            <person name="Feng X."/>
        </authorList>
    </citation>
    <scope>NUCLEOTIDE SEQUENCE</scope>
    <source>
        <strain evidence="6">KCTC 22201</strain>
    </source>
</reference>
<organism evidence="6 7">
    <name type="scientific">Haloferula rosea</name>
    <dbReference type="NCBI Taxonomy" id="490093"/>
    <lineage>
        <taxon>Bacteria</taxon>
        <taxon>Pseudomonadati</taxon>
        <taxon>Verrucomicrobiota</taxon>
        <taxon>Verrucomicrobiia</taxon>
        <taxon>Verrucomicrobiales</taxon>
        <taxon>Verrucomicrobiaceae</taxon>
        <taxon>Haloferula</taxon>
    </lineage>
</organism>
<sequence>MAFHRKTVVVVEDDLRLQEQLVKILERPDDIECLYAVSSGEEALSRIPCDPPDVVLMDIKLPGQSGIDCIRSLKKGNPEMEVVMLTAYDEEDNIFRALKEGASGYLLKTSSPDDIFNAIRDVFSGGAPFSSHIARKVAQHFRKDREIEDENQKLSAREHEVLGLLASGYIYKEVADELDITIETVRTYVKRICQKLHVRSKVEAIIKYRA</sequence>
<dbReference type="CDD" id="cd17535">
    <property type="entry name" value="REC_NarL-like"/>
    <property type="match status" value="1"/>
</dbReference>
<gene>
    <name evidence="6" type="ORF">JIN81_18245</name>
</gene>
<dbReference type="PROSITE" id="PS50043">
    <property type="entry name" value="HTH_LUXR_2"/>
    <property type="match status" value="1"/>
</dbReference>
<dbReference type="AlphaFoldDB" id="A0A934RD39"/>
<dbReference type="InterPro" id="IPR039420">
    <property type="entry name" value="WalR-like"/>
</dbReference>
<dbReference type="Gene3D" id="3.40.50.2300">
    <property type="match status" value="1"/>
</dbReference>
<dbReference type="CDD" id="cd06170">
    <property type="entry name" value="LuxR_C_like"/>
    <property type="match status" value="1"/>
</dbReference>
<dbReference type="SMART" id="SM00421">
    <property type="entry name" value="HTH_LUXR"/>
    <property type="match status" value="1"/>
</dbReference>
<evidence type="ECO:0000259" key="4">
    <source>
        <dbReference type="PROSITE" id="PS50043"/>
    </source>
</evidence>
<evidence type="ECO:0000256" key="3">
    <source>
        <dbReference type="PROSITE-ProRule" id="PRU00169"/>
    </source>
</evidence>
<proteinExistence type="predicted"/>
<dbReference type="GO" id="GO:0006355">
    <property type="term" value="P:regulation of DNA-templated transcription"/>
    <property type="evidence" value="ECO:0007669"/>
    <property type="project" value="InterPro"/>
</dbReference>
<evidence type="ECO:0000256" key="1">
    <source>
        <dbReference type="ARBA" id="ARBA00022553"/>
    </source>
</evidence>
<dbReference type="PROSITE" id="PS00622">
    <property type="entry name" value="HTH_LUXR_1"/>
    <property type="match status" value="1"/>
</dbReference>
<dbReference type="SUPFAM" id="SSF52172">
    <property type="entry name" value="CheY-like"/>
    <property type="match status" value="1"/>
</dbReference>
<feature type="domain" description="HTH luxR-type" evidence="4">
    <location>
        <begin position="147"/>
        <end position="210"/>
    </location>
</feature>
<dbReference type="PROSITE" id="PS50110">
    <property type="entry name" value="RESPONSE_REGULATORY"/>
    <property type="match status" value="1"/>
</dbReference>
<dbReference type="InterPro" id="IPR001789">
    <property type="entry name" value="Sig_transdc_resp-reg_receiver"/>
</dbReference>
<dbReference type="GO" id="GO:0000160">
    <property type="term" value="P:phosphorelay signal transduction system"/>
    <property type="evidence" value="ECO:0007669"/>
    <property type="project" value="InterPro"/>
</dbReference>
<dbReference type="SUPFAM" id="SSF46894">
    <property type="entry name" value="C-terminal effector domain of the bipartite response regulators"/>
    <property type="match status" value="1"/>
</dbReference>
<keyword evidence="2" id="KW-0238">DNA-binding</keyword>
<accession>A0A934RD39</accession>
<dbReference type="InterPro" id="IPR011006">
    <property type="entry name" value="CheY-like_superfamily"/>
</dbReference>
<dbReference type="RefSeq" id="WP_200283378.1">
    <property type="nucleotide sequence ID" value="NZ_JAENII010000023.1"/>
</dbReference>
<dbReference type="Pfam" id="PF00196">
    <property type="entry name" value="GerE"/>
    <property type="match status" value="1"/>
</dbReference>
<protein>
    <submittedName>
        <fullName evidence="6">Response regulator transcription factor</fullName>
    </submittedName>
</protein>
<keyword evidence="7" id="KW-1185">Reference proteome</keyword>
<dbReference type="Proteomes" id="UP000658278">
    <property type="component" value="Unassembled WGS sequence"/>
</dbReference>
<evidence type="ECO:0000256" key="2">
    <source>
        <dbReference type="ARBA" id="ARBA00023125"/>
    </source>
</evidence>
<dbReference type="SMART" id="SM00448">
    <property type="entry name" value="REC"/>
    <property type="match status" value="1"/>
</dbReference>
<dbReference type="EMBL" id="JAENII010000023">
    <property type="protein sequence ID" value="MBK1828982.1"/>
    <property type="molecule type" value="Genomic_DNA"/>
</dbReference>
<evidence type="ECO:0000259" key="5">
    <source>
        <dbReference type="PROSITE" id="PS50110"/>
    </source>
</evidence>
<feature type="modified residue" description="4-aspartylphosphate" evidence="3">
    <location>
        <position position="58"/>
    </location>
</feature>
<feature type="domain" description="Response regulatory" evidence="5">
    <location>
        <begin position="7"/>
        <end position="123"/>
    </location>
</feature>
<dbReference type="InterPro" id="IPR058245">
    <property type="entry name" value="NreC/VraR/RcsB-like_REC"/>
</dbReference>
<dbReference type="PRINTS" id="PR00038">
    <property type="entry name" value="HTHLUXR"/>
</dbReference>
<comment type="caution">
    <text evidence="6">The sequence shown here is derived from an EMBL/GenBank/DDBJ whole genome shotgun (WGS) entry which is preliminary data.</text>
</comment>
<name>A0A934RD39_9BACT</name>
<dbReference type="GO" id="GO:0003677">
    <property type="term" value="F:DNA binding"/>
    <property type="evidence" value="ECO:0007669"/>
    <property type="project" value="UniProtKB-KW"/>
</dbReference>
<dbReference type="PANTHER" id="PTHR43214">
    <property type="entry name" value="TWO-COMPONENT RESPONSE REGULATOR"/>
    <property type="match status" value="1"/>
</dbReference>
<dbReference type="Pfam" id="PF00072">
    <property type="entry name" value="Response_reg"/>
    <property type="match status" value="1"/>
</dbReference>
<dbReference type="InterPro" id="IPR000792">
    <property type="entry name" value="Tscrpt_reg_LuxR_C"/>
</dbReference>
<dbReference type="InterPro" id="IPR016032">
    <property type="entry name" value="Sig_transdc_resp-reg_C-effctor"/>
</dbReference>
<keyword evidence="1 3" id="KW-0597">Phosphoprotein</keyword>